<accession>A0ABW7JNC5</accession>
<dbReference type="EMBL" id="JBIMSO010000051">
    <property type="protein sequence ID" value="MFH5209235.1"/>
    <property type="molecule type" value="Genomic_DNA"/>
</dbReference>
<organism evidence="2 3">
    <name type="scientific">Antrihabitans spumae</name>
    <dbReference type="NCBI Taxonomy" id="3373370"/>
    <lineage>
        <taxon>Bacteria</taxon>
        <taxon>Bacillati</taxon>
        <taxon>Actinomycetota</taxon>
        <taxon>Actinomycetes</taxon>
        <taxon>Mycobacteriales</taxon>
        <taxon>Nocardiaceae</taxon>
        <taxon>Antrihabitans</taxon>
    </lineage>
</organism>
<evidence type="ECO:0000256" key="1">
    <source>
        <dbReference type="SAM" id="MobiDB-lite"/>
    </source>
</evidence>
<proteinExistence type="predicted"/>
<name>A0ABW7JNC5_9NOCA</name>
<evidence type="ECO:0000313" key="3">
    <source>
        <dbReference type="Proteomes" id="UP001609175"/>
    </source>
</evidence>
<dbReference type="Proteomes" id="UP001609175">
    <property type="component" value="Unassembled WGS sequence"/>
</dbReference>
<reference evidence="2 3" key="1">
    <citation type="submission" date="2024-10" db="EMBL/GenBank/DDBJ databases">
        <authorList>
            <person name="Riesco R."/>
        </authorList>
    </citation>
    <scope>NUCLEOTIDE SEQUENCE [LARGE SCALE GENOMIC DNA]</scope>
    <source>
        <strain evidence="2 3">NCIMB 15449</strain>
    </source>
</reference>
<evidence type="ECO:0000313" key="2">
    <source>
        <dbReference type="EMBL" id="MFH5209235.1"/>
    </source>
</evidence>
<protein>
    <submittedName>
        <fullName evidence="2">Uncharacterized protein</fullName>
    </submittedName>
</protein>
<sequence>MNAADPTVNMSIEPRSDQLNAEDLLTGPRTVTIEKVASGSAEQPVNVHLAEFPGRPFRPSKTVRRIMVAAWGVDAANYAGHRMTLYRDPAVRFGGQDVGGIRVSHMSHIGKRITLALTVTRGRRSPYVVDPLPDVPPPTEQSVELITGDQLKRLWPLLSNAGLTEPDEALAKLSEVLERDVQSTKDIHADEVDRIFAEFETEQP</sequence>
<feature type="region of interest" description="Disordered" evidence="1">
    <location>
        <begin position="1"/>
        <end position="22"/>
    </location>
</feature>
<dbReference type="RefSeq" id="WP_395114939.1">
    <property type="nucleotide sequence ID" value="NZ_JBIMSO010000051.1"/>
</dbReference>
<comment type="caution">
    <text evidence="2">The sequence shown here is derived from an EMBL/GenBank/DDBJ whole genome shotgun (WGS) entry which is preliminary data.</text>
</comment>
<gene>
    <name evidence="2" type="ORF">ACHIPZ_13675</name>
</gene>